<organism evidence="1 2">
    <name type="scientific">Streptomyces bathyalis</name>
    <dbReference type="NCBI Taxonomy" id="2710756"/>
    <lineage>
        <taxon>Bacteria</taxon>
        <taxon>Bacillati</taxon>
        <taxon>Actinomycetota</taxon>
        <taxon>Actinomycetes</taxon>
        <taxon>Kitasatosporales</taxon>
        <taxon>Streptomycetaceae</taxon>
        <taxon>Streptomyces</taxon>
    </lineage>
</organism>
<dbReference type="EMBL" id="CP048882">
    <property type="protein sequence ID" value="QPP08089.1"/>
    <property type="molecule type" value="Genomic_DNA"/>
</dbReference>
<gene>
    <name evidence="1" type="ORF">G4Z16_18665</name>
</gene>
<dbReference type="Proteomes" id="UP000595046">
    <property type="component" value="Chromosome"/>
</dbReference>
<name>A0A7T1T800_9ACTN</name>
<dbReference type="RefSeq" id="WP_197351880.1">
    <property type="nucleotide sequence ID" value="NZ_CP048882.1"/>
</dbReference>
<accession>A0A7T1T800</accession>
<protein>
    <submittedName>
        <fullName evidence="1">DUF2267 domain-containing protein</fullName>
    </submittedName>
</protein>
<dbReference type="Gene3D" id="1.10.490.110">
    <property type="entry name" value="Uncharacterized conserved protein DUF2267"/>
    <property type="match status" value="1"/>
</dbReference>
<dbReference type="Pfam" id="PF10025">
    <property type="entry name" value="DUF2267"/>
    <property type="match status" value="1"/>
</dbReference>
<keyword evidence="2" id="KW-1185">Reference proteome</keyword>
<dbReference type="InterPro" id="IPR038282">
    <property type="entry name" value="DUF2267_sf"/>
</dbReference>
<dbReference type="KEGG" id="sbat:G4Z16_18665"/>
<evidence type="ECO:0000313" key="1">
    <source>
        <dbReference type="EMBL" id="QPP08089.1"/>
    </source>
</evidence>
<reference evidence="2" key="1">
    <citation type="submission" date="2020-02" db="EMBL/GenBank/DDBJ databases">
        <title>Streptomyces sp. ASO4wet.</title>
        <authorList>
            <person name="Risdian C."/>
            <person name="Landwehr W."/>
            <person name="Schupp P."/>
            <person name="Wink J."/>
        </authorList>
    </citation>
    <scope>NUCLEOTIDE SEQUENCE [LARGE SCALE GENOMIC DNA]</scope>
    <source>
        <strain evidence="2">ASO4wet</strain>
    </source>
</reference>
<proteinExistence type="predicted"/>
<dbReference type="AlphaFoldDB" id="A0A7T1T800"/>
<sequence length="132" mass="14344">MQWNELVARIREHGRYTTDAESKQVARLVLSALGGHLSDDVRERVAEQLPATAAESLRYQLPATKPLTGPEFVDTVARRLQDATSATARWDVSSVLAVLAEVCGDDLTDQVIADLPPGYALLFGRAELLSVA</sequence>
<evidence type="ECO:0000313" key="2">
    <source>
        <dbReference type="Proteomes" id="UP000595046"/>
    </source>
</evidence>
<dbReference type="InterPro" id="IPR018727">
    <property type="entry name" value="DUF2267"/>
</dbReference>